<organism evidence="1 2">
    <name type="scientific">Aspergillus leporis</name>
    <dbReference type="NCBI Taxonomy" id="41062"/>
    <lineage>
        <taxon>Eukaryota</taxon>
        <taxon>Fungi</taxon>
        <taxon>Dikarya</taxon>
        <taxon>Ascomycota</taxon>
        <taxon>Pezizomycotina</taxon>
        <taxon>Eurotiomycetes</taxon>
        <taxon>Eurotiomycetidae</taxon>
        <taxon>Eurotiales</taxon>
        <taxon>Aspergillaceae</taxon>
        <taxon>Aspergillus</taxon>
        <taxon>Aspergillus subgen. Circumdati</taxon>
    </lineage>
</organism>
<evidence type="ECO:0000313" key="2">
    <source>
        <dbReference type="Proteomes" id="UP000326565"/>
    </source>
</evidence>
<proteinExistence type="predicted"/>
<dbReference type="OrthoDB" id="5422293at2759"/>
<accession>A0A5N5XB31</accession>
<protein>
    <submittedName>
        <fullName evidence="1">Uncharacterized protein</fullName>
    </submittedName>
</protein>
<dbReference type="EMBL" id="ML732170">
    <property type="protein sequence ID" value="KAB8077335.1"/>
    <property type="molecule type" value="Genomic_DNA"/>
</dbReference>
<keyword evidence="2" id="KW-1185">Reference proteome</keyword>
<name>A0A5N5XB31_9EURO</name>
<sequence length="249" mass="29325">MAPPRRKKSLRLRLYQWFWRLRNLSTPLRLRGSLIRLRRFHERPVLALIRLLVPFPTWKFPVPDPVAPLTMLGNAELQESRLEYLDDLRSIPLWRARDTPLRSLYRMYDAMISGTYEALGPETEYFWYQRKWSLQSICDPQDTDPVRYAILACLAEELVVAFNWRLSLGLRRDHNHIIRETGKDSFPPYIPLTGPTWTISVQAISPEDVERFPLEYISAENQLVLEADGLNKVFARRNIVTNVGWLYTI</sequence>
<dbReference type="AlphaFoldDB" id="A0A5N5XB31"/>
<dbReference type="Proteomes" id="UP000326565">
    <property type="component" value="Unassembled WGS sequence"/>
</dbReference>
<reference evidence="1 2" key="1">
    <citation type="submission" date="2019-04" db="EMBL/GenBank/DDBJ databases">
        <title>Friends and foes A comparative genomics study of 23 Aspergillus species from section Flavi.</title>
        <authorList>
            <consortium name="DOE Joint Genome Institute"/>
            <person name="Kjaerbolling I."/>
            <person name="Vesth T."/>
            <person name="Frisvad J.C."/>
            <person name="Nybo J.L."/>
            <person name="Theobald S."/>
            <person name="Kildgaard S."/>
            <person name="Isbrandt T."/>
            <person name="Kuo A."/>
            <person name="Sato A."/>
            <person name="Lyhne E.K."/>
            <person name="Kogle M.E."/>
            <person name="Wiebenga A."/>
            <person name="Kun R.S."/>
            <person name="Lubbers R.J."/>
            <person name="Makela M.R."/>
            <person name="Barry K."/>
            <person name="Chovatia M."/>
            <person name="Clum A."/>
            <person name="Daum C."/>
            <person name="Haridas S."/>
            <person name="He G."/>
            <person name="LaButti K."/>
            <person name="Lipzen A."/>
            <person name="Mondo S."/>
            <person name="Riley R."/>
            <person name="Salamov A."/>
            <person name="Simmons B.A."/>
            <person name="Magnuson J.K."/>
            <person name="Henrissat B."/>
            <person name="Mortensen U.H."/>
            <person name="Larsen T.O."/>
            <person name="Devries R.P."/>
            <person name="Grigoriev I.V."/>
            <person name="Machida M."/>
            <person name="Baker S.E."/>
            <person name="Andersen M.R."/>
        </authorList>
    </citation>
    <scope>NUCLEOTIDE SEQUENCE [LARGE SCALE GENOMIC DNA]</scope>
    <source>
        <strain evidence="1 2">CBS 151.66</strain>
    </source>
</reference>
<evidence type="ECO:0000313" key="1">
    <source>
        <dbReference type="EMBL" id="KAB8077335.1"/>
    </source>
</evidence>
<gene>
    <name evidence="1" type="ORF">BDV29DRAFT_62214</name>
</gene>